<evidence type="ECO:0000313" key="2">
    <source>
        <dbReference type="EMBL" id="NEK15065.1"/>
    </source>
</evidence>
<dbReference type="Pfam" id="PF00656">
    <property type="entry name" value="Peptidase_C14"/>
    <property type="match status" value="1"/>
</dbReference>
<evidence type="ECO:0000259" key="1">
    <source>
        <dbReference type="Pfam" id="PF00656"/>
    </source>
</evidence>
<comment type="caution">
    <text evidence="2">The sequence shown here is derived from an EMBL/GenBank/DDBJ whole genome shotgun (WGS) entry which is preliminary data.</text>
</comment>
<reference evidence="2 3" key="1">
    <citation type="submission" date="2019-12" db="EMBL/GenBank/DDBJ databases">
        <title>Rhizobium genotypes associated with high levels of biological nitrogen fixation by grain legumes in a temperate-maritime cropping system.</title>
        <authorList>
            <person name="Maluk M."/>
            <person name="Francesc Ferrando Molina F."/>
            <person name="Lopez Del Egido L."/>
            <person name="Lafos M."/>
            <person name="Langarica-Fuentes A."/>
            <person name="Gebre Yohannes G."/>
            <person name="Young M.W."/>
            <person name="Martin P."/>
            <person name="Gantlett R."/>
            <person name="Kenicer G."/>
            <person name="Hawes C."/>
            <person name="Begg G.S."/>
            <person name="Quilliam R.S."/>
            <person name="Squire G.R."/>
            <person name="Poole P.S."/>
            <person name="Young P.W."/>
            <person name="Iannetta P.M."/>
            <person name="James E.K."/>
        </authorList>
    </citation>
    <scope>NUCLEOTIDE SEQUENCE [LARGE SCALE GENOMIC DNA]</scope>
    <source>
        <strain evidence="2 3">JHI54</strain>
    </source>
</reference>
<sequence>MRKALIVGIDHYQHITPLNGCVNDAHSVRAALERNADGTTNFKTPKLITGTGPADVVERAELKEAVRALFADHSEIALFYFAGHGYIEDTGGFLCAGDCKTGDDGLSLNEVMTIAAASPATNKVIILDSCHSGIAGDRPAMKGFSEIPTGMTILTASTADQYALETGGPNPGGVFTSLLVDALSGAAANLVGDVTPGSVYAHIDQSLGPWAGQRPLFKTNVQTFVSLKKADAPIPLADLQQLAKLFPTQDYEFPLDPAYEPERNAEQKADPTIPPPDPAKNAVFAILQKYVKINLVRPVNAPHMWHAAMQSKSCELTVLGEHYRKLVEAEMI</sequence>
<dbReference type="GO" id="GO:0006508">
    <property type="term" value="P:proteolysis"/>
    <property type="evidence" value="ECO:0007669"/>
    <property type="project" value="InterPro"/>
</dbReference>
<dbReference type="PANTHER" id="PTHR22576:SF37">
    <property type="entry name" value="MUCOSA-ASSOCIATED LYMPHOID TISSUE LYMPHOMA TRANSLOCATION PROTEIN 1"/>
    <property type="match status" value="1"/>
</dbReference>
<dbReference type="AlphaFoldDB" id="A0A7K3VD50"/>
<dbReference type="Gene3D" id="3.40.50.1460">
    <property type="match status" value="1"/>
</dbReference>
<dbReference type="SUPFAM" id="SSF52129">
    <property type="entry name" value="Caspase-like"/>
    <property type="match status" value="1"/>
</dbReference>
<proteinExistence type="predicted"/>
<organism evidence="2 3">
    <name type="scientific">Rhizobium leguminosarum</name>
    <dbReference type="NCBI Taxonomy" id="384"/>
    <lineage>
        <taxon>Bacteria</taxon>
        <taxon>Pseudomonadati</taxon>
        <taxon>Pseudomonadota</taxon>
        <taxon>Alphaproteobacteria</taxon>
        <taxon>Hyphomicrobiales</taxon>
        <taxon>Rhizobiaceae</taxon>
        <taxon>Rhizobium/Agrobacterium group</taxon>
        <taxon>Rhizobium</taxon>
    </lineage>
</organism>
<gene>
    <name evidence="2" type="ORF">GR257_09370</name>
</gene>
<dbReference type="GO" id="GO:0004197">
    <property type="term" value="F:cysteine-type endopeptidase activity"/>
    <property type="evidence" value="ECO:0007669"/>
    <property type="project" value="InterPro"/>
</dbReference>
<dbReference type="PANTHER" id="PTHR22576">
    <property type="entry name" value="MUCOSA ASSOCIATED LYMPHOID TISSUE LYMPHOMA TRANSLOCATION PROTEIN 1/PARACASPASE"/>
    <property type="match status" value="1"/>
</dbReference>
<dbReference type="InterPro" id="IPR011600">
    <property type="entry name" value="Pept_C14_caspase"/>
</dbReference>
<name>A0A7K3VD50_RHILE</name>
<dbReference type="RefSeq" id="WP_164046596.1">
    <property type="nucleotide sequence ID" value="NZ_WUFV01000004.1"/>
</dbReference>
<evidence type="ECO:0000313" key="3">
    <source>
        <dbReference type="Proteomes" id="UP000471705"/>
    </source>
</evidence>
<dbReference type="InterPro" id="IPR029030">
    <property type="entry name" value="Caspase-like_dom_sf"/>
</dbReference>
<protein>
    <submittedName>
        <fullName evidence="2">Caspase family protein</fullName>
    </submittedName>
</protein>
<dbReference type="EMBL" id="WUFV01000004">
    <property type="protein sequence ID" value="NEK15065.1"/>
    <property type="molecule type" value="Genomic_DNA"/>
</dbReference>
<dbReference type="Proteomes" id="UP000471705">
    <property type="component" value="Unassembled WGS sequence"/>
</dbReference>
<accession>A0A7K3VD50</accession>
<dbReference type="InterPro" id="IPR052039">
    <property type="entry name" value="Caspase-related_regulators"/>
</dbReference>
<feature type="domain" description="Peptidase C14 caspase" evidence="1">
    <location>
        <begin position="1"/>
        <end position="190"/>
    </location>
</feature>